<dbReference type="RefSeq" id="WP_377902102.1">
    <property type="nucleotide sequence ID" value="NZ_JBHSPF010000055.1"/>
</dbReference>
<dbReference type="InterPro" id="IPR050768">
    <property type="entry name" value="UPF0353/GerABKA_families"/>
</dbReference>
<keyword evidence="3 4" id="KW-0472">Membrane</keyword>
<dbReference type="Pfam" id="PF03323">
    <property type="entry name" value="GerA"/>
    <property type="match status" value="1"/>
</dbReference>
<name>A0ABW0UA82_9BACI</name>
<evidence type="ECO:0000256" key="4">
    <source>
        <dbReference type="PIRNR" id="PIRNR005690"/>
    </source>
</evidence>
<evidence type="ECO:0000313" key="6">
    <source>
        <dbReference type="EMBL" id="MFC5629184.1"/>
    </source>
</evidence>
<dbReference type="EMBL" id="JBHSPF010000055">
    <property type="protein sequence ID" value="MFC5629184.1"/>
    <property type="molecule type" value="Genomic_DNA"/>
</dbReference>
<feature type="transmembrane region" description="Helical" evidence="5">
    <location>
        <begin position="329"/>
        <end position="347"/>
    </location>
</feature>
<comment type="similarity">
    <text evidence="2 4">Belongs to the GerABKA family.</text>
</comment>
<gene>
    <name evidence="6" type="ORF">ACFPTR_09945</name>
</gene>
<dbReference type="PANTHER" id="PTHR22550">
    <property type="entry name" value="SPORE GERMINATION PROTEIN"/>
    <property type="match status" value="1"/>
</dbReference>
<feature type="transmembrane region" description="Helical" evidence="5">
    <location>
        <begin position="359"/>
        <end position="378"/>
    </location>
</feature>
<evidence type="ECO:0000313" key="7">
    <source>
        <dbReference type="Proteomes" id="UP001596143"/>
    </source>
</evidence>
<proteinExistence type="inferred from homology"/>
<accession>A0ABW0UA82</accession>
<evidence type="ECO:0000256" key="5">
    <source>
        <dbReference type="SAM" id="Phobius"/>
    </source>
</evidence>
<organism evidence="6 7">
    <name type="scientific">Aliibacillus thermotolerans</name>
    <dbReference type="NCBI Taxonomy" id="1834418"/>
    <lineage>
        <taxon>Bacteria</taxon>
        <taxon>Bacillati</taxon>
        <taxon>Bacillota</taxon>
        <taxon>Bacilli</taxon>
        <taxon>Bacillales</taxon>
        <taxon>Bacillaceae</taxon>
        <taxon>Aliibacillus</taxon>
    </lineage>
</organism>
<dbReference type="PANTHER" id="PTHR22550:SF9">
    <property type="entry name" value="STAGE V SPORULATION PROTEIN AF"/>
    <property type="match status" value="1"/>
</dbReference>
<evidence type="ECO:0000256" key="3">
    <source>
        <dbReference type="ARBA" id="ARBA00023136"/>
    </source>
</evidence>
<reference evidence="7" key="1">
    <citation type="journal article" date="2019" name="Int. J. Syst. Evol. Microbiol.">
        <title>The Global Catalogue of Microorganisms (GCM) 10K type strain sequencing project: providing services to taxonomists for standard genome sequencing and annotation.</title>
        <authorList>
            <consortium name="The Broad Institute Genomics Platform"/>
            <consortium name="The Broad Institute Genome Sequencing Center for Infectious Disease"/>
            <person name="Wu L."/>
            <person name="Ma J."/>
        </authorList>
    </citation>
    <scope>NUCLEOTIDE SEQUENCE [LARGE SCALE GENOMIC DNA]</scope>
    <source>
        <strain evidence="7">CGMCC 1.15790</strain>
    </source>
</reference>
<feature type="transmembrane region" description="Helical" evidence="5">
    <location>
        <begin position="290"/>
        <end position="309"/>
    </location>
</feature>
<dbReference type="Proteomes" id="UP001596143">
    <property type="component" value="Unassembled WGS sequence"/>
</dbReference>
<dbReference type="InterPro" id="IPR004995">
    <property type="entry name" value="Spore_Ger"/>
</dbReference>
<keyword evidence="5" id="KW-1133">Transmembrane helix</keyword>
<dbReference type="PIRSF" id="PIRSF005690">
    <property type="entry name" value="GerBA"/>
    <property type="match status" value="1"/>
</dbReference>
<protein>
    <submittedName>
        <fullName evidence="6">Spore germination protein</fullName>
    </submittedName>
</protein>
<evidence type="ECO:0000256" key="2">
    <source>
        <dbReference type="ARBA" id="ARBA00005278"/>
    </source>
</evidence>
<keyword evidence="5" id="KW-0812">Transmembrane</keyword>
<feature type="transmembrane region" description="Helical" evidence="5">
    <location>
        <begin position="413"/>
        <end position="435"/>
    </location>
</feature>
<comment type="caution">
    <text evidence="6">The sequence shown here is derived from an EMBL/GenBank/DDBJ whole genome shotgun (WGS) entry which is preliminary data.</text>
</comment>
<keyword evidence="7" id="KW-1185">Reference proteome</keyword>
<comment type="subcellular location">
    <subcellularLocation>
        <location evidence="4">Cell membrane</location>
    </subcellularLocation>
    <subcellularLocation>
        <location evidence="1">Membrane</location>
        <topology evidence="1">Multi-pass membrane protein</topology>
    </subcellularLocation>
</comment>
<feature type="transmembrane region" description="Helical" evidence="5">
    <location>
        <begin position="384"/>
        <end position="401"/>
    </location>
</feature>
<sequence length="486" mass="55973">MVKVAQVDLRIEKNRKYLQKELRIDKNFDILERHVFYAGTDMSFYMVDGFVKDDALTRIQQTLTRIEPEQLKDVDLFTQLLRTYIPYVEIDTSDDFDDIIDQILSGPVALFIDGIDRVILLDVREYPVRSLDEPETEQVVRGAKDGFVETIVFNTALMRRRIRDRHLIMEYVSVGKRSKTDICISYMEDIANEQMVQKLKTRLEEIVVDGLPMADKTIEEYLFKHYWNAYPLVRYTERPDTAATHLLEGHILLFVDGSPSVIIAPVTFWHHLQHAEEYRQKPMIGTMHRFVRHIAVFASLFLLPIWFLFASKGVEPPHYLQYIGAQESGQVPLLAQFMIAEIGIEMLRMAAIHTPSSLATALGLVAAILIGEIAIQVGLFSSEVVLYLAVVAIGTFATPSYEFSLANRLWRVIFLLTTAWWGLLGFFGAVVVWVLHLIRLRPLGVPYVWPFLPFSYLSLGDIFKRKPIPLQERRPAALRLKDRKKT</sequence>
<evidence type="ECO:0000256" key="1">
    <source>
        <dbReference type="ARBA" id="ARBA00004141"/>
    </source>
</evidence>